<keyword evidence="12" id="KW-0670">Pyruvate</keyword>
<dbReference type="RefSeq" id="WP_349140801.1">
    <property type="nucleotide sequence ID" value="NZ_JBBMFT010000007.1"/>
</dbReference>
<dbReference type="SFLD" id="SFLDS00029">
    <property type="entry name" value="Radical_SAM"/>
    <property type="match status" value="1"/>
</dbReference>
<evidence type="ECO:0000259" key="11">
    <source>
        <dbReference type="PROSITE" id="PS51918"/>
    </source>
</evidence>
<comment type="catalytic activity">
    <reaction evidence="10">
        <text>glycyl-[formate C-acetyltransferase] + reduced [flavodoxin] + S-adenosyl-L-methionine = glycin-2-yl radical-[formate C-acetyltransferase] + semiquinone [flavodoxin] + 5'-deoxyadenosine + L-methionine + H(+)</text>
        <dbReference type="Rhea" id="RHEA:19225"/>
        <dbReference type="Rhea" id="RHEA-COMP:10622"/>
        <dbReference type="Rhea" id="RHEA-COMP:12190"/>
        <dbReference type="Rhea" id="RHEA-COMP:12191"/>
        <dbReference type="Rhea" id="RHEA-COMP:14480"/>
        <dbReference type="ChEBI" id="CHEBI:15378"/>
        <dbReference type="ChEBI" id="CHEBI:17319"/>
        <dbReference type="ChEBI" id="CHEBI:29947"/>
        <dbReference type="ChEBI" id="CHEBI:32722"/>
        <dbReference type="ChEBI" id="CHEBI:57618"/>
        <dbReference type="ChEBI" id="CHEBI:57844"/>
        <dbReference type="ChEBI" id="CHEBI:59789"/>
        <dbReference type="ChEBI" id="CHEBI:140311"/>
        <dbReference type="EC" id="1.97.1.4"/>
    </reaction>
</comment>
<comment type="cofactor">
    <cofactor evidence="10">
        <name>[4Fe-4S] cluster</name>
        <dbReference type="ChEBI" id="CHEBI:49883"/>
    </cofactor>
    <text evidence="10">Binds 1 [4Fe-4S] cluster. The cluster is coordinated with 3 cysteines and an exchangeable S-adenosyl-L-methionine.</text>
</comment>
<keyword evidence="13" id="KW-1185">Reference proteome</keyword>
<keyword evidence="9 10" id="KW-0411">Iron-sulfur</keyword>
<evidence type="ECO:0000256" key="10">
    <source>
        <dbReference type="RuleBase" id="RU362053"/>
    </source>
</evidence>
<comment type="similarity">
    <text evidence="2 10">Belongs to the organic radical-activating enzymes family.</text>
</comment>
<gene>
    <name evidence="12" type="primary">pflA</name>
    <name evidence="12" type="ORF">WMO45_10945</name>
</gene>
<evidence type="ECO:0000256" key="4">
    <source>
        <dbReference type="ARBA" id="ARBA00022485"/>
    </source>
</evidence>
<dbReference type="PANTHER" id="PTHR30352:SF5">
    <property type="entry name" value="PYRUVATE FORMATE-LYASE 1-ACTIVATING ENZYME"/>
    <property type="match status" value="1"/>
</dbReference>
<protein>
    <recommendedName>
        <fullName evidence="3 10">Pyruvate formate-lyase-activating enzyme</fullName>
        <ecNumber evidence="10">1.97.1.4</ecNumber>
    </recommendedName>
</protein>
<comment type="caution">
    <text evidence="12">The sequence shown here is derived from an EMBL/GenBank/DDBJ whole genome shotgun (WGS) entry which is preliminary data.</text>
</comment>
<organism evidence="12 13">
    <name type="scientific">Flavonifractor hominis</name>
    <dbReference type="NCBI Taxonomy" id="3133178"/>
    <lineage>
        <taxon>Bacteria</taxon>
        <taxon>Bacillati</taxon>
        <taxon>Bacillota</taxon>
        <taxon>Clostridia</taxon>
        <taxon>Eubacteriales</taxon>
        <taxon>Oscillospiraceae</taxon>
        <taxon>Flavonifractor</taxon>
    </lineage>
</organism>
<feature type="domain" description="Radical SAM core" evidence="11">
    <location>
        <begin position="15"/>
        <end position="237"/>
    </location>
</feature>
<evidence type="ECO:0000256" key="8">
    <source>
        <dbReference type="ARBA" id="ARBA00023004"/>
    </source>
</evidence>
<dbReference type="InterPro" id="IPR007197">
    <property type="entry name" value="rSAM"/>
</dbReference>
<dbReference type="InterPro" id="IPR012838">
    <property type="entry name" value="PFL1_activating"/>
</dbReference>
<dbReference type="InterPro" id="IPR034457">
    <property type="entry name" value="Organic_radical-activating"/>
</dbReference>
<dbReference type="PANTHER" id="PTHR30352">
    <property type="entry name" value="PYRUVATE FORMATE-LYASE-ACTIVATING ENZYME"/>
    <property type="match status" value="1"/>
</dbReference>
<dbReference type="InterPro" id="IPR058240">
    <property type="entry name" value="rSAM_sf"/>
</dbReference>
<dbReference type="InterPro" id="IPR013785">
    <property type="entry name" value="Aldolase_TIM"/>
</dbReference>
<keyword evidence="7 10" id="KW-0560">Oxidoreductase</keyword>
<comment type="function">
    <text evidence="1 10">Activation of pyruvate formate-lyase under anaerobic conditions by generation of an organic free radical, using S-adenosylmethionine and reduced flavodoxin as cosubstrates to produce 5'-deoxy-adenosine.</text>
</comment>
<keyword evidence="6 10" id="KW-0479">Metal-binding</keyword>
<evidence type="ECO:0000256" key="6">
    <source>
        <dbReference type="ARBA" id="ARBA00022723"/>
    </source>
</evidence>
<keyword evidence="8 10" id="KW-0408">Iron</keyword>
<evidence type="ECO:0000256" key="5">
    <source>
        <dbReference type="ARBA" id="ARBA00022691"/>
    </source>
</evidence>
<comment type="subcellular location">
    <subcellularLocation>
        <location evidence="10">Cytoplasm</location>
    </subcellularLocation>
</comment>
<dbReference type="InterPro" id="IPR001989">
    <property type="entry name" value="Radical_activat_CS"/>
</dbReference>
<evidence type="ECO:0000256" key="2">
    <source>
        <dbReference type="ARBA" id="ARBA00009777"/>
    </source>
</evidence>
<dbReference type="Gene3D" id="3.20.20.70">
    <property type="entry name" value="Aldolase class I"/>
    <property type="match status" value="1"/>
</dbReference>
<evidence type="ECO:0000256" key="7">
    <source>
        <dbReference type="ARBA" id="ARBA00023002"/>
    </source>
</evidence>
<evidence type="ECO:0000313" key="13">
    <source>
        <dbReference type="Proteomes" id="UP001440599"/>
    </source>
</evidence>
<dbReference type="CDD" id="cd01335">
    <property type="entry name" value="Radical_SAM"/>
    <property type="match status" value="1"/>
</dbReference>
<dbReference type="NCBIfam" id="TIGR02493">
    <property type="entry name" value="PFLA"/>
    <property type="match status" value="1"/>
</dbReference>
<dbReference type="SUPFAM" id="SSF102114">
    <property type="entry name" value="Radical SAM enzymes"/>
    <property type="match status" value="1"/>
</dbReference>
<evidence type="ECO:0000256" key="9">
    <source>
        <dbReference type="ARBA" id="ARBA00023014"/>
    </source>
</evidence>
<keyword evidence="10" id="KW-0963">Cytoplasm</keyword>
<dbReference type="Pfam" id="PF04055">
    <property type="entry name" value="Radical_SAM"/>
    <property type="match status" value="1"/>
</dbReference>
<sequence length="246" mass="27130">MGEGLVHSLESMGLVDGPGVRSVVFLQGCALRCRYCHNPDTWARENGRAERYTPRRLVERLARFRPYYGQEGGVTFSGGEPLLQPDFLAQCLELCHQAGIRTCLDTAGCGLGDYGAILAHTDLILLDVKHYTPEGWQQVTGGSMEPFRQFLAAAQAAEVPLWVRHVVVPGLTDGEAHLAGLEAYLKTIRHIQRVELLPYHTLGVHKYAALGIPYPLAGVPPLAGDALADWNERLNRTCCEKSEERL</sequence>
<dbReference type="SFLD" id="SFLDG01066">
    <property type="entry name" value="organic_radical-activating_enz"/>
    <property type="match status" value="1"/>
</dbReference>
<proteinExistence type="inferred from homology"/>
<dbReference type="EC" id="1.97.1.4" evidence="10"/>
<dbReference type="PROSITE" id="PS51918">
    <property type="entry name" value="RADICAL_SAM"/>
    <property type="match status" value="1"/>
</dbReference>
<accession>A0ABV1ETT1</accession>
<evidence type="ECO:0000313" key="12">
    <source>
        <dbReference type="EMBL" id="MEQ2457041.1"/>
    </source>
</evidence>
<name>A0ABV1ETT1_9FIRM</name>
<keyword evidence="5 10" id="KW-0949">S-adenosyl-L-methionine</keyword>
<keyword evidence="4 10" id="KW-0004">4Fe-4S</keyword>
<evidence type="ECO:0000256" key="3">
    <source>
        <dbReference type="ARBA" id="ARBA00021356"/>
    </source>
</evidence>
<evidence type="ECO:0000256" key="1">
    <source>
        <dbReference type="ARBA" id="ARBA00003141"/>
    </source>
</evidence>
<dbReference type="PROSITE" id="PS01087">
    <property type="entry name" value="RADICAL_ACTIVATING"/>
    <property type="match status" value="1"/>
</dbReference>
<dbReference type="Proteomes" id="UP001440599">
    <property type="component" value="Unassembled WGS sequence"/>
</dbReference>
<reference evidence="12 13" key="1">
    <citation type="submission" date="2024-03" db="EMBL/GenBank/DDBJ databases">
        <title>Human intestinal bacterial collection.</title>
        <authorList>
            <person name="Pauvert C."/>
            <person name="Hitch T.C.A."/>
            <person name="Clavel T."/>
        </authorList>
    </citation>
    <scope>NUCLEOTIDE SEQUENCE [LARGE SCALE GENOMIC DNA]</scope>
    <source>
        <strain evidence="12 13">CLA-AP-H34</strain>
    </source>
</reference>
<dbReference type="GO" id="GO:0043365">
    <property type="term" value="F:[formate-C-acetyltransferase]-activating enzyme activity"/>
    <property type="evidence" value="ECO:0007669"/>
    <property type="project" value="UniProtKB-EC"/>
</dbReference>
<dbReference type="EMBL" id="JBBMFT010000007">
    <property type="protein sequence ID" value="MEQ2457041.1"/>
    <property type="molecule type" value="Genomic_DNA"/>
</dbReference>